<evidence type="ECO:0000256" key="1">
    <source>
        <dbReference type="SAM" id="MobiDB-lite"/>
    </source>
</evidence>
<dbReference type="GO" id="GO:0050660">
    <property type="term" value="F:flavin adenine dinucleotide binding"/>
    <property type="evidence" value="ECO:0007669"/>
    <property type="project" value="UniProtKB-ARBA"/>
</dbReference>
<dbReference type="PANTHER" id="PTHR33676">
    <property type="entry name" value="COLD REGULATED PROTEIN 27"/>
    <property type="match status" value="1"/>
</dbReference>
<dbReference type="GO" id="GO:0016491">
    <property type="term" value="F:oxidoreductase activity"/>
    <property type="evidence" value="ECO:0007669"/>
    <property type="project" value="InterPro"/>
</dbReference>
<feature type="domain" description="Amine oxidase" evidence="2">
    <location>
        <begin position="1"/>
        <end position="83"/>
    </location>
</feature>
<evidence type="ECO:0000313" key="3">
    <source>
        <dbReference type="EMBL" id="CAD6202375.1"/>
    </source>
</evidence>
<dbReference type="Proteomes" id="UP000604825">
    <property type="component" value="Unassembled WGS sequence"/>
</dbReference>
<name>A0A811MC59_9POAL</name>
<dbReference type="EMBL" id="CAJGYO010000001">
    <property type="protein sequence ID" value="CAD6202375.1"/>
    <property type="molecule type" value="Genomic_DNA"/>
</dbReference>
<feature type="region of interest" description="Disordered" evidence="1">
    <location>
        <begin position="217"/>
        <end position="277"/>
    </location>
</feature>
<dbReference type="PANTHER" id="PTHR33676:SF26">
    <property type="entry name" value="EXPRESSED PROTEIN"/>
    <property type="match status" value="1"/>
</dbReference>
<comment type="caution">
    <text evidence="3">The sequence shown here is derived from an EMBL/GenBank/DDBJ whole genome shotgun (WGS) entry which is preliminary data.</text>
</comment>
<proteinExistence type="predicted"/>
<evidence type="ECO:0000313" key="4">
    <source>
        <dbReference type="Proteomes" id="UP000604825"/>
    </source>
</evidence>
<dbReference type="InterPro" id="IPR002937">
    <property type="entry name" value="Amino_oxidase"/>
</dbReference>
<dbReference type="InterPro" id="IPR036188">
    <property type="entry name" value="FAD/NAD-bd_sf"/>
</dbReference>
<reference evidence="3" key="1">
    <citation type="submission" date="2020-10" db="EMBL/GenBank/DDBJ databases">
        <authorList>
            <person name="Han B."/>
            <person name="Lu T."/>
            <person name="Zhao Q."/>
            <person name="Huang X."/>
            <person name="Zhao Y."/>
        </authorList>
    </citation>
    <scope>NUCLEOTIDE SEQUENCE</scope>
</reference>
<evidence type="ECO:0000259" key="2">
    <source>
        <dbReference type="Pfam" id="PF01593"/>
    </source>
</evidence>
<dbReference type="Pfam" id="PF01593">
    <property type="entry name" value="Amino_oxidase"/>
    <property type="match status" value="1"/>
</dbReference>
<dbReference type="AlphaFoldDB" id="A0A811MC59"/>
<keyword evidence="4" id="KW-1185">Reference proteome</keyword>
<dbReference type="SUPFAM" id="SSF51905">
    <property type="entry name" value="FAD/NAD(P)-binding domain"/>
    <property type="match status" value="1"/>
</dbReference>
<gene>
    <name evidence="3" type="ORF">NCGR_LOCUS664</name>
</gene>
<accession>A0A811MC59</accession>
<dbReference type="OrthoDB" id="1923282at2759"/>
<organism evidence="3 4">
    <name type="scientific">Miscanthus lutarioriparius</name>
    <dbReference type="NCBI Taxonomy" id="422564"/>
    <lineage>
        <taxon>Eukaryota</taxon>
        <taxon>Viridiplantae</taxon>
        <taxon>Streptophyta</taxon>
        <taxon>Embryophyta</taxon>
        <taxon>Tracheophyta</taxon>
        <taxon>Spermatophyta</taxon>
        <taxon>Magnoliopsida</taxon>
        <taxon>Liliopsida</taxon>
        <taxon>Poales</taxon>
        <taxon>Poaceae</taxon>
        <taxon>PACMAD clade</taxon>
        <taxon>Panicoideae</taxon>
        <taxon>Andropogonodae</taxon>
        <taxon>Andropogoneae</taxon>
        <taxon>Saccharinae</taxon>
        <taxon>Miscanthus</taxon>
    </lineage>
</organism>
<dbReference type="GO" id="GO:0042752">
    <property type="term" value="P:regulation of circadian rhythm"/>
    <property type="evidence" value="ECO:0007669"/>
    <property type="project" value="InterPro"/>
</dbReference>
<dbReference type="InterPro" id="IPR044678">
    <property type="entry name" value="COR27/28"/>
</dbReference>
<dbReference type="GO" id="GO:0009409">
    <property type="term" value="P:response to cold"/>
    <property type="evidence" value="ECO:0007669"/>
    <property type="project" value="InterPro"/>
</dbReference>
<feature type="compositionally biased region" description="Polar residues" evidence="1">
    <location>
        <begin position="234"/>
        <end position="244"/>
    </location>
</feature>
<protein>
    <recommendedName>
        <fullName evidence="2">Amine oxidase domain-containing protein</fullName>
    </recommendedName>
</protein>
<sequence>MEELAKLFPDEIAADQSKAKILKYHVVKTPRSVYKNVPNCEPYRPLQRSPIEGFYLVGDYTKQKYLASMEGAVLSGKLCVVAIAGYSRSLELASLCWFFSDSKNPMGDVSLNRPIKAEPTAGGIAKGNRILDTMSAGWTDERHMLYISSMEASFVDQLYNHGNNPQNANGTGFKVLRRGVWEYIKYEKTNAPVRSGAKCCVPVNPWIQHFRPHDCRSNAQSDGVEASVGDHESGTQANRKSLSVSHGREWEACKGEPQLLHESTEVSDQNFADDEAEVEAESVKACKRRLSSTSHYRDE</sequence>